<feature type="transmembrane region" description="Helical" evidence="1">
    <location>
        <begin position="61"/>
        <end position="79"/>
    </location>
</feature>
<feature type="transmembrane region" description="Helical" evidence="1">
    <location>
        <begin position="37"/>
        <end position="55"/>
    </location>
</feature>
<accession>A0A1Y1S9P5</accession>
<dbReference type="EMBL" id="LWDP01000006">
    <property type="protein sequence ID" value="ORD94910.1"/>
    <property type="molecule type" value="Genomic_DNA"/>
</dbReference>
<evidence type="ECO:0000256" key="1">
    <source>
        <dbReference type="SAM" id="Phobius"/>
    </source>
</evidence>
<dbReference type="Proteomes" id="UP000192639">
    <property type="component" value="Unassembled WGS sequence"/>
</dbReference>
<gene>
    <name evidence="2" type="ORF">ECANGB1_1909</name>
</gene>
<dbReference type="VEuPathDB" id="MicrosporidiaDB:ECANGB1_1909"/>
<keyword evidence="1" id="KW-1133">Transmembrane helix</keyword>
<feature type="transmembrane region" description="Helical" evidence="1">
    <location>
        <begin position="84"/>
        <end position="101"/>
    </location>
</feature>
<keyword evidence="1" id="KW-0472">Membrane</keyword>
<evidence type="ECO:0000313" key="2">
    <source>
        <dbReference type="EMBL" id="ORD94910.1"/>
    </source>
</evidence>
<proteinExistence type="predicted"/>
<name>A0A1Y1S9P5_9MICR</name>
<feature type="transmembrane region" description="Helical" evidence="1">
    <location>
        <begin position="107"/>
        <end position="125"/>
    </location>
</feature>
<sequence>MLLVPTVKFKKIQTKVANAVAFTFFVEYVFMKNIEDGYILFHPLIIGGIAIFNIFSGHGDVTGICGASFLSGLIALLTVKQAEYVAFGSGMAIGLLAAYYATKKERIGLYNTTVFTIMEMACLYSSTSMKLASFSKMGTTTMITMVLGGIGLNLYLSQYSKEMKVTEPEEFDEL</sequence>
<protein>
    <submittedName>
        <fullName evidence="2">Uncharacterized protein</fullName>
    </submittedName>
</protein>
<organism evidence="2 3">
    <name type="scientific">Enterospora canceri</name>
    <dbReference type="NCBI Taxonomy" id="1081671"/>
    <lineage>
        <taxon>Eukaryota</taxon>
        <taxon>Fungi</taxon>
        <taxon>Fungi incertae sedis</taxon>
        <taxon>Microsporidia</taxon>
        <taxon>Enterocytozoonidae</taxon>
        <taxon>Enterospora</taxon>
    </lineage>
</organism>
<keyword evidence="3" id="KW-1185">Reference proteome</keyword>
<keyword evidence="1" id="KW-0812">Transmembrane</keyword>
<evidence type="ECO:0000313" key="3">
    <source>
        <dbReference type="Proteomes" id="UP000192639"/>
    </source>
</evidence>
<reference evidence="2 3" key="1">
    <citation type="journal article" date="2017" name="Environ. Microbiol.">
        <title>Decay of the glycolytic pathway and adaptation to intranuclear parasitism within Enterocytozoonidae microsporidia.</title>
        <authorList>
            <person name="Wiredu Boakye D."/>
            <person name="Jaroenlak P."/>
            <person name="Prachumwat A."/>
            <person name="Williams T.A."/>
            <person name="Bateman K.S."/>
            <person name="Itsathitphaisarn O."/>
            <person name="Sritunyalucksana K."/>
            <person name="Paszkiewicz K.H."/>
            <person name="Moore K.A."/>
            <person name="Stentiford G.D."/>
            <person name="Williams B.A."/>
        </authorList>
    </citation>
    <scope>NUCLEOTIDE SEQUENCE [LARGE SCALE GENOMIC DNA]</scope>
    <source>
        <strain evidence="2 3">GB1</strain>
    </source>
</reference>
<comment type="caution">
    <text evidence="2">The sequence shown here is derived from an EMBL/GenBank/DDBJ whole genome shotgun (WGS) entry which is preliminary data.</text>
</comment>
<dbReference type="AlphaFoldDB" id="A0A1Y1S9P5"/>
<feature type="transmembrane region" description="Helical" evidence="1">
    <location>
        <begin position="137"/>
        <end position="156"/>
    </location>
</feature>